<keyword evidence="2" id="KW-1185">Reference proteome</keyword>
<protein>
    <recommendedName>
        <fullName evidence="3">Secreted protein</fullName>
    </recommendedName>
</protein>
<gene>
    <name evidence="1" type="ORF">MMAGJ_74600</name>
</gene>
<accession>A0ABM7I5J7</accession>
<evidence type="ECO:0000313" key="2">
    <source>
        <dbReference type="Proteomes" id="UP000465622"/>
    </source>
</evidence>
<organism evidence="1 2">
    <name type="scientific">Mycolicibacterium mageritense</name>
    <name type="common">Mycobacterium mageritense</name>
    <dbReference type="NCBI Taxonomy" id="53462"/>
    <lineage>
        <taxon>Bacteria</taxon>
        <taxon>Bacillati</taxon>
        <taxon>Actinomycetota</taxon>
        <taxon>Actinomycetes</taxon>
        <taxon>Mycobacteriales</taxon>
        <taxon>Mycobacteriaceae</taxon>
        <taxon>Mycolicibacterium</taxon>
    </lineage>
</organism>
<proteinExistence type="predicted"/>
<reference evidence="1 2" key="1">
    <citation type="journal article" date="2019" name="Emerg. Microbes Infect.">
        <title>Comprehensive subspecies identification of 175 nontuberculous mycobacteria species based on 7547 genomic profiles.</title>
        <authorList>
            <person name="Matsumoto Y."/>
            <person name="Kinjo T."/>
            <person name="Motooka D."/>
            <person name="Nabeya D."/>
            <person name="Jung N."/>
            <person name="Uechi K."/>
            <person name="Horii T."/>
            <person name="Iida T."/>
            <person name="Fujita J."/>
            <person name="Nakamura S."/>
        </authorList>
    </citation>
    <scope>NUCLEOTIDE SEQUENCE [LARGE SCALE GENOMIC DNA]</scope>
    <source>
        <strain evidence="1 2">JCM 12375</strain>
    </source>
</reference>
<name>A0ABM7I5J7_MYCME</name>
<evidence type="ECO:0008006" key="3">
    <source>
        <dbReference type="Google" id="ProtNLM"/>
    </source>
</evidence>
<sequence length="142" mass="14348">MPPSGMVSGPLVCWVSAGAGSSVTKASGLAGAVDDDAGAAVVVVALAVSVVELQPDAARLIAIAAKRKVLEWCIMSVPVRLAAPYQRDQQIPGEIDASNGCCFPAQQAAAPASRAGTPRSEARQPLTAACWNGLSHAIGSEL</sequence>
<dbReference type="Proteomes" id="UP000465622">
    <property type="component" value="Chromosome"/>
</dbReference>
<dbReference type="EMBL" id="AP022567">
    <property type="protein sequence ID" value="BBX38178.1"/>
    <property type="molecule type" value="Genomic_DNA"/>
</dbReference>
<evidence type="ECO:0000313" key="1">
    <source>
        <dbReference type="EMBL" id="BBX38178.1"/>
    </source>
</evidence>